<sequence length="62" mass="6901">MNNRINRVHSAFESLQAAILMQRLSVRGRPACFATNEQLSALGLSRPGSRAARRGEGPFEFR</sequence>
<protein>
    <submittedName>
        <fullName evidence="1">Uncharacterized protein</fullName>
    </submittedName>
</protein>
<name>A0A7W6J6H0_9HYPH</name>
<organism evidence="1 2">
    <name type="scientific">Gellertiella hungarica</name>
    <dbReference type="NCBI Taxonomy" id="1572859"/>
    <lineage>
        <taxon>Bacteria</taxon>
        <taxon>Pseudomonadati</taxon>
        <taxon>Pseudomonadota</taxon>
        <taxon>Alphaproteobacteria</taxon>
        <taxon>Hyphomicrobiales</taxon>
        <taxon>Rhizobiaceae</taxon>
        <taxon>Gellertiella</taxon>
    </lineage>
</organism>
<evidence type="ECO:0000313" key="1">
    <source>
        <dbReference type="EMBL" id="MBB4065686.1"/>
    </source>
</evidence>
<comment type="caution">
    <text evidence="1">The sequence shown here is derived from an EMBL/GenBank/DDBJ whole genome shotgun (WGS) entry which is preliminary data.</text>
</comment>
<accession>A0A7W6J6H0</accession>
<dbReference type="AlphaFoldDB" id="A0A7W6J6H0"/>
<dbReference type="RefSeq" id="WP_183366976.1">
    <property type="nucleotide sequence ID" value="NZ_JACIEZ010000005.1"/>
</dbReference>
<proteinExistence type="predicted"/>
<gene>
    <name evidence="1" type="ORF">GGR23_002893</name>
</gene>
<dbReference type="Proteomes" id="UP000528286">
    <property type="component" value="Unassembled WGS sequence"/>
</dbReference>
<evidence type="ECO:0000313" key="2">
    <source>
        <dbReference type="Proteomes" id="UP000528286"/>
    </source>
</evidence>
<dbReference type="EMBL" id="JACIEZ010000005">
    <property type="protein sequence ID" value="MBB4065686.1"/>
    <property type="molecule type" value="Genomic_DNA"/>
</dbReference>
<keyword evidence="2" id="KW-1185">Reference proteome</keyword>
<reference evidence="1 2" key="1">
    <citation type="submission" date="2020-08" db="EMBL/GenBank/DDBJ databases">
        <title>Genomic Encyclopedia of Type Strains, Phase IV (KMG-IV): sequencing the most valuable type-strain genomes for metagenomic binning, comparative biology and taxonomic classification.</title>
        <authorList>
            <person name="Goeker M."/>
        </authorList>
    </citation>
    <scope>NUCLEOTIDE SEQUENCE [LARGE SCALE GENOMIC DNA]</scope>
    <source>
        <strain evidence="1 2">DSM 29853</strain>
    </source>
</reference>